<dbReference type="Proteomes" id="UP000076268">
    <property type="component" value="Unassembled WGS sequence"/>
</dbReference>
<comment type="caution">
    <text evidence="3">The sequence shown here is derived from an EMBL/GenBank/DDBJ whole genome shotgun (WGS) entry which is preliminary data.</text>
</comment>
<evidence type="ECO:0000256" key="1">
    <source>
        <dbReference type="ARBA" id="ARBA00022729"/>
    </source>
</evidence>
<protein>
    <submittedName>
        <fullName evidence="3">ABC transporter substrate-binding protein</fullName>
    </submittedName>
</protein>
<feature type="chain" id="PRO_5039580804" evidence="2">
    <location>
        <begin position="19"/>
        <end position="337"/>
    </location>
</feature>
<proteinExistence type="predicted"/>
<evidence type="ECO:0000256" key="2">
    <source>
        <dbReference type="SAM" id="SignalP"/>
    </source>
</evidence>
<dbReference type="RefSeq" id="WP_066245905.1">
    <property type="nucleotide sequence ID" value="NZ_LSGP01000028.1"/>
</dbReference>
<dbReference type="STRING" id="1794912.AXX12_16430"/>
<reference evidence="3 4" key="1">
    <citation type="submission" date="2016-02" db="EMBL/GenBank/DDBJ databases">
        <title>Anaerosporomusa subterraneum gen. nov., sp. nov., a spore-forming obligate anaerobe isolated from saprolite.</title>
        <authorList>
            <person name="Choi J.K."/>
            <person name="Shah M."/>
            <person name="Yee N."/>
        </authorList>
    </citation>
    <scope>NUCLEOTIDE SEQUENCE [LARGE SCALE GENOMIC DNA]</scope>
    <source>
        <strain evidence="3 4">RU4</strain>
    </source>
</reference>
<dbReference type="EMBL" id="LSGP01000028">
    <property type="protein sequence ID" value="KYZ74809.1"/>
    <property type="molecule type" value="Genomic_DNA"/>
</dbReference>
<evidence type="ECO:0000313" key="4">
    <source>
        <dbReference type="Proteomes" id="UP000076268"/>
    </source>
</evidence>
<dbReference type="InterPro" id="IPR038404">
    <property type="entry name" value="TRAP_DctP_sf"/>
</dbReference>
<dbReference type="PANTHER" id="PTHR33376">
    <property type="match status" value="1"/>
</dbReference>
<feature type="signal peptide" evidence="2">
    <location>
        <begin position="1"/>
        <end position="18"/>
    </location>
</feature>
<dbReference type="PANTHER" id="PTHR33376:SF15">
    <property type="entry name" value="BLL6794 PROTEIN"/>
    <property type="match status" value="1"/>
</dbReference>
<dbReference type="InterPro" id="IPR018389">
    <property type="entry name" value="DctP_fam"/>
</dbReference>
<dbReference type="PIRSF" id="PIRSF006470">
    <property type="entry name" value="DctB"/>
    <property type="match status" value="1"/>
</dbReference>
<keyword evidence="4" id="KW-1185">Reference proteome</keyword>
<dbReference type="NCBIfam" id="TIGR00787">
    <property type="entry name" value="dctP"/>
    <property type="match status" value="1"/>
</dbReference>
<dbReference type="NCBIfam" id="NF037995">
    <property type="entry name" value="TRAP_S1"/>
    <property type="match status" value="1"/>
</dbReference>
<keyword evidence="1 2" id="KW-0732">Signal</keyword>
<dbReference type="GO" id="GO:0030288">
    <property type="term" value="C:outer membrane-bounded periplasmic space"/>
    <property type="evidence" value="ECO:0007669"/>
    <property type="project" value="InterPro"/>
</dbReference>
<dbReference type="InterPro" id="IPR004682">
    <property type="entry name" value="TRAP_DctP"/>
</dbReference>
<name>A0A154BLG0_ANASB</name>
<evidence type="ECO:0000313" key="3">
    <source>
        <dbReference type="EMBL" id="KYZ74809.1"/>
    </source>
</evidence>
<organism evidence="3 4">
    <name type="scientific">Anaerosporomusa subterranea</name>
    <dbReference type="NCBI Taxonomy" id="1794912"/>
    <lineage>
        <taxon>Bacteria</taxon>
        <taxon>Bacillati</taxon>
        <taxon>Bacillota</taxon>
        <taxon>Negativicutes</taxon>
        <taxon>Acetonemataceae</taxon>
        <taxon>Anaerosporomusa</taxon>
    </lineage>
</organism>
<dbReference type="GO" id="GO:0055085">
    <property type="term" value="P:transmembrane transport"/>
    <property type="evidence" value="ECO:0007669"/>
    <property type="project" value="InterPro"/>
</dbReference>
<dbReference type="Pfam" id="PF03480">
    <property type="entry name" value="DctP"/>
    <property type="match status" value="1"/>
</dbReference>
<sequence length="337" mass="36957">MKKILSLALVVCMVSVFMVGCSKEKGASSQSGKAKVMKVTSVNQKDRALSIGLEKFAEIVNKEAGGSLKVEVYHDSVLGGERQILEGIQMGTIQGGLVSTAITGTIIPHMSAFELPFLFKDKATAFKVLDGPIGQDILKELPAKKIIGFGYWDSGFRHLSNSTREVKTLEAMSGLKVRTMESKVHVSTWKTLGVNPTPMAFNQLYSALEQKVVDGQENPAVIIKTNKINEVQKYLTTTGHVYSSSPFMVSKSFWDSLTDKEKDIITKAEKEVRAFERDLNDKQDAQCLVDLAKSGMNVTDLNPGEKEKIVAKLQPVYKEFAASIGEDFVNQLLAAVK</sequence>
<accession>A0A154BLG0</accession>
<gene>
    <name evidence="3" type="ORF">AXX12_16430</name>
</gene>
<dbReference type="Gene3D" id="3.40.190.170">
    <property type="entry name" value="Bacterial extracellular solute-binding protein, family 7"/>
    <property type="match status" value="1"/>
</dbReference>
<dbReference type="PROSITE" id="PS51257">
    <property type="entry name" value="PROKAR_LIPOPROTEIN"/>
    <property type="match status" value="1"/>
</dbReference>
<dbReference type="AlphaFoldDB" id="A0A154BLG0"/>